<proteinExistence type="predicted"/>
<keyword evidence="10" id="KW-1185">Reference proteome</keyword>
<dbReference type="GeneID" id="36566352"/>
<evidence type="ECO:0000256" key="5">
    <source>
        <dbReference type="ARBA" id="ARBA00023180"/>
    </source>
</evidence>
<comment type="subcellular location">
    <subcellularLocation>
        <location evidence="1">Secreted</location>
        <location evidence="1">Cell wall</location>
    </subcellularLocation>
</comment>
<evidence type="ECO:0000313" key="9">
    <source>
        <dbReference type="EMBL" id="PSK38400.1"/>
    </source>
</evidence>
<name>A0A2P7YR12_9ASCO</name>
<feature type="compositionally biased region" description="Low complexity" evidence="6">
    <location>
        <begin position="798"/>
        <end position="822"/>
    </location>
</feature>
<keyword evidence="2" id="KW-0134">Cell wall</keyword>
<dbReference type="AlphaFoldDB" id="A0A2P7YR12"/>
<keyword evidence="5" id="KW-0325">Glycoprotein</keyword>
<dbReference type="STRING" id="418784.A0A2P7YR12"/>
<dbReference type="GO" id="GO:0009277">
    <property type="term" value="C:fungal-type cell wall"/>
    <property type="evidence" value="ECO:0007669"/>
    <property type="project" value="UniProtKB-ARBA"/>
</dbReference>
<sequence>MTLISKFSSTLATTLALLSTAYGLDIRENTIYRDLTSADFKDLYIEQGTFLTLLDIGQITNDGIFYNRGEFYVAADNYKAVNYAQTGSTFNNDGKISFDSRNSNDIGKLDIRVQDFKNDGEIWAGTSDSKWFPKISLQGTKSWENNGKISFAQSRGDQGDVAFTDLSFDITNNGVICLENVKWAQLPSVKGPGSITLGDNARIELNKILTIQDRQTISFSGLGATLYILGLTESLTGTRSYNVAGFGGDNRIYINLGYTSHTYEGDTLSLSFFLGLFKINFVIGEGYNADGFTNDGIFGGGFTIKYNGEAPSPVPEKFLCDPFPTPRTAADVTSSAASLASSALSSISSSLASEASSVSSELAVSASSVASSVSSAATSASSAVSSLLSASTSDAVDTASGLSASTSDAVGSASYQASSSDAVGSASYQSASTSDAVGSASYQDSSSTDVDTAEYNSASSSTDVDTAEYHSAPTTVTTDILTTNSDGSVSTITGEIIVTYGSDGLPTTHTEYSIVPSAAYTTAEPTTYTTDVVTTNSDGSVSTYPGEVIVSIGPDGKPTTVTAAPGVTAAPTTYTTGIATTNSDGSVGTIPAEIIVSVGPDGKPTTYTSAVGPDSTVTEGHTLTQWETHCPVCPGGVSSVSGWVYTKTLEGTVTLTTEVCPPGATYTEPTGDVPAPAPTEPAATETAPGPAPASTWTKVHHGTTESGVVDSTVQGTKTVYLSSTLPKETAPASTAPAPAPEGSAPAPAPGKPAPSSAAPSAPGAPAPSGAAPSGPAPSASAPGEPAPSAPAPAPAPAPGSEGPEPSTVAGESTPAPSVAPASSAPPAPAVSSYEAGAAAQVVNYSWLFALAGLALF</sequence>
<evidence type="ECO:0000256" key="7">
    <source>
        <dbReference type="SAM" id="SignalP"/>
    </source>
</evidence>
<feature type="compositionally biased region" description="Low complexity" evidence="6">
    <location>
        <begin position="753"/>
        <end position="783"/>
    </location>
</feature>
<reference evidence="9 10" key="1">
    <citation type="submission" date="2018-03" db="EMBL/GenBank/DDBJ databases">
        <title>Candida pseudohaemulonii genome assembly and annotation.</title>
        <authorList>
            <person name="Munoz J.F."/>
            <person name="Gade L.G."/>
            <person name="Chow N.A."/>
            <person name="Litvintseva A.P."/>
            <person name="Loparev V.N."/>
            <person name="Cuomo C.A."/>
        </authorList>
    </citation>
    <scope>NUCLEOTIDE SEQUENCE [LARGE SCALE GENOMIC DNA]</scope>
    <source>
        <strain evidence="9 10">B12108</strain>
    </source>
</reference>
<evidence type="ECO:0000259" key="8">
    <source>
        <dbReference type="Pfam" id="PF11765"/>
    </source>
</evidence>
<dbReference type="InterPro" id="IPR021031">
    <property type="entry name" value="Hyphal-reg_cell_wall_N"/>
</dbReference>
<dbReference type="VEuPathDB" id="FungiDB:C7M61_002963"/>
<dbReference type="PANTHER" id="PTHR45725">
    <property type="entry name" value="FORMIN HOMOLOGY 2 FAMILY MEMBER"/>
    <property type="match status" value="1"/>
</dbReference>
<evidence type="ECO:0000256" key="3">
    <source>
        <dbReference type="ARBA" id="ARBA00022525"/>
    </source>
</evidence>
<comment type="caution">
    <text evidence="9">The sequence shown here is derived from an EMBL/GenBank/DDBJ whole genome shotgun (WGS) entry which is preliminary data.</text>
</comment>
<protein>
    <recommendedName>
        <fullName evidence="8">Hyphally-regulated cell wall protein N-terminal domain-containing protein</fullName>
    </recommendedName>
</protein>
<feature type="compositionally biased region" description="Polar residues" evidence="6">
    <location>
        <begin position="437"/>
        <end position="464"/>
    </location>
</feature>
<evidence type="ECO:0000256" key="4">
    <source>
        <dbReference type="ARBA" id="ARBA00022729"/>
    </source>
</evidence>
<feature type="region of interest" description="Disordered" evidence="6">
    <location>
        <begin position="724"/>
        <end position="833"/>
    </location>
</feature>
<feature type="compositionally biased region" description="Low complexity" evidence="6">
    <location>
        <begin position="726"/>
        <end position="745"/>
    </location>
</feature>
<feature type="domain" description="Hyphally-regulated cell wall protein N-terminal" evidence="8">
    <location>
        <begin position="15"/>
        <end position="324"/>
    </location>
</feature>
<dbReference type="InterPro" id="IPR051425">
    <property type="entry name" value="Formin_Homology"/>
</dbReference>
<keyword evidence="4 7" id="KW-0732">Signal</keyword>
<evidence type="ECO:0000313" key="10">
    <source>
        <dbReference type="Proteomes" id="UP000241107"/>
    </source>
</evidence>
<dbReference type="Proteomes" id="UP000241107">
    <property type="component" value="Unassembled WGS sequence"/>
</dbReference>
<dbReference type="OrthoDB" id="4094394at2759"/>
<evidence type="ECO:0000256" key="6">
    <source>
        <dbReference type="SAM" id="MobiDB-lite"/>
    </source>
</evidence>
<evidence type="ECO:0000256" key="2">
    <source>
        <dbReference type="ARBA" id="ARBA00022512"/>
    </source>
</evidence>
<gene>
    <name evidence="9" type="ORF">C7M61_002963</name>
</gene>
<accession>A0A2P7YR12</accession>
<feature type="region of interest" description="Disordered" evidence="6">
    <location>
        <begin position="661"/>
        <end position="698"/>
    </location>
</feature>
<dbReference type="RefSeq" id="XP_024713725.1">
    <property type="nucleotide sequence ID" value="XM_024858319.1"/>
</dbReference>
<evidence type="ECO:0000256" key="1">
    <source>
        <dbReference type="ARBA" id="ARBA00004191"/>
    </source>
</evidence>
<feature type="compositionally biased region" description="Pro residues" evidence="6">
    <location>
        <begin position="784"/>
        <end position="797"/>
    </location>
</feature>
<dbReference type="Pfam" id="PF11765">
    <property type="entry name" value="Hyphal_reg_CWP"/>
    <property type="match status" value="1"/>
</dbReference>
<organism evidence="9 10">
    <name type="scientific">Candidozyma pseudohaemuli</name>
    <dbReference type="NCBI Taxonomy" id="418784"/>
    <lineage>
        <taxon>Eukaryota</taxon>
        <taxon>Fungi</taxon>
        <taxon>Dikarya</taxon>
        <taxon>Ascomycota</taxon>
        <taxon>Saccharomycotina</taxon>
        <taxon>Pichiomycetes</taxon>
        <taxon>Metschnikowiaceae</taxon>
        <taxon>Candidozyma</taxon>
    </lineage>
</organism>
<dbReference type="PANTHER" id="PTHR45725:SF18">
    <property type="entry name" value="ORC1-LIKE AAA ATPASE DOMAIN-CONTAINING PROTEIN"/>
    <property type="match status" value="1"/>
</dbReference>
<dbReference type="EMBL" id="PYFQ01000006">
    <property type="protein sequence ID" value="PSK38400.1"/>
    <property type="molecule type" value="Genomic_DNA"/>
</dbReference>
<feature type="signal peptide" evidence="7">
    <location>
        <begin position="1"/>
        <end position="23"/>
    </location>
</feature>
<feature type="region of interest" description="Disordered" evidence="6">
    <location>
        <begin position="437"/>
        <end position="470"/>
    </location>
</feature>
<feature type="chain" id="PRO_5015143786" description="Hyphally-regulated cell wall protein N-terminal domain-containing protein" evidence="7">
    <location>
        <begin position="24"/>
        <end position="856"/>
    </location>
</feature>
<keyword evidence="3" id="KW-0964">Secreted</keyword>